<dbReference type="PANTHER" id="PTHR42877">
    <property type="entry name" value="L-ORNITHINE N(5)-MONOOXYGENASE-RELATED"/>
    <property type="match status" value="1"/>
</dbReference>
<evidence type="ECO:0000313" key="7">
    <source>
        <dbReference type="Proteomes" id="UP000326198"/>
    </source>
</evidence>
<proteinExistence type="inferred from homology"/>
<dbReference type="InterPro" id="IPR051209">
    <property type="entry name" value="FAD-bind_Monooxygenase_sf"/>
</dbReference>
<evidence type="ECO:0000256" key="2">
    <source>
        <dbReference type="ARBA" id="ARBA00010139"/>
    </source>
</evidence>
<dbReference type="AlphaFoldDB" id="A0A5N7BLN2"/>
<keyword evidence="3" id="KW-0285">Flavoprotein</keyword>
<dbReference type="Gene3D" id="3.50.50.60">
    <property type="entry name" value="FAD/NAD(P)-binding domain"/>
    <property type="match status" value="3"/>
</dbReference>
<dbReference type="PANTHER" id="PTHR42877:SF7">
    <property type="entry name" value="FLAVIN-BINDING MONOOXYGENASE-RELATED"/>
    <property type="match status" value="1"/>
</dbReference>
<gene>
    <name evidence="6" type="ORF">BDV26DRAFT_299369</name>
</gene>
<dbReference type="EMBL" id="ML736162">
    <property type="protein sequence ID" value="KAE8382417.1"/>
    <property type="molecule type" value="Genomic_DNA"/>
</dbReference>
<dbReference type="Pfam" id="PF00743">
    <property type="entry name" value="FMO-like"/>
    <property type="match status" value="1"/>
</dbReference>
<comment type="similarity">
    <text evidence="2">Belongs to the FAD-binding monooxygenase family.</text>
</comment>
<accession>A0A5N7BLN2</accession>
<evidence type="ECO:0000256" key="3">
    <source>
        <dbReference type="ARBA" id="ARBA00022630"/>
    </source>
</evidence>
<comment type="cofactor">
    <cofactor evidence="1">
        <name>FAD</name>
        <dbReference type="ChEBI" id="CHEBI:57692"/>
    </cofactor>
</comment>
<evidence type="ECO:0000256" key="4">
    <source>
        <dbReference type="ARBA" id="ARBA00022827"/>
    </source>
</evidence>
<dbReference type="SUPFAM" id="SSF51905">
    <property type="entry name" value="FAD/NAD(P)-binding domain"/>
    <property type="match status" value="3"/>
</dbReference>
<dbReference type="InterPro" id="IPR020946">
    <property type="entry name" value="Flavin_mOase-like"/>
</dbReference>
<dbReference type="GO" id="GO:0050661">
    <property type="term" value="F:NADP binding"/>
    <property type="evidence" value="ECO:0007669"/>
    <property type="project" value="InterPro"/>
</dbReference>
<dbReference type="InterPro" id="IPR036188">
    <property type="entry name" value="FAD/NAD-bd_sf"/>
</dbReference>
<evidence type="ECO:0000313" key="6">
    <source>
        <dbReference type="EMBL" id="KAE8382417.1"/>
    </source>
</evidence>
<organism evidence="6 7">
    <name type="scientific">Aspergillus bertholletiae</name>
    <dbReference type="NCBI Taxonomy" id="1226010"/>
    <lineage>
        <taxon>Eukaryota</taxon>
        <taxon>Fungi</taxon>
        <taxon>Dikarya</taxon>
        <taxon>Ascomycota</taxon>
        <taxon>Pezizomycotina</taxon>
        <taxon>Eurotiomycetes</taxon>
        <taxon>Eurotiomycetidae</taxon>
        <taxon>Eurotiales</taxon>
        <taxon>Aspergillaceae</taxon>
        <taxon>Aspergillus</taxon>
        <taxon>Aspergillus subgen. Circumdati</taxon>
    </lineage>
</organism>
<protein>
    <submittedName>
        <fullName evidence="6">Dimethylaniline monooxygenase</fullName>
    </submittedName>
</protein>
<dbReference type="OrthoDB" id="74360at2759"/>
<keyword evidence="4" id="KW-0274">FAD</keyword>
<name>A0A5N7BLN2_9EURO</name>
<dbReference type="Proteomes" id="UP000326198">
    <property type="component" value="Unassembled WGS sequence"/>
</dbReference>
<keyword evidence="7" id="KW-1185">Reference proteome</keyword>
<evidence type="ECO:0000256" key="5">
    <source>
        <dbReference type="ARBA" id="ARBA00023002"/>
    </source>
</evidence>
<dbReference type="GO" id="GO:0004499">
    <property type="term" value="F:N,N-dimethylaniline monooxygenase activity"/>
    <property type="evidence" value="ECO:0007669"/>
    <property type="project" value="InterPro"/>
</dbReference>
<evidence type="ECO:0000256" key="1">
    <source>
        <dbReference type="ARBA" id="ARBA00001974"/>
    </source>
</evidence>
<sequence length="663" mass="75005">MNHQDNPILKKYGLPGDMKLGGNTCGPHPTSVSRPVHYSEWDQPSPRGYVVSNHMINEPLPDKPFRIVLIGAGAAGIDFLHYAPSALSGLGVEIVCYEKNPDVGGTWYENRYPGCACDVPSVSYTFPWRPNPGWKKFYSSAKEIWEYMRGIVDDEGMMKYIHLQSQVVSARWIEGKSRWVLRIRRHSTSHAVFEEWEEECDLLLNGGGFLNAWKLPKIKGIEDFQGDIFHTANFKEDYDLKNKSVAVIGAGSSGIQTVSAIYPKVKKLYTWVRSPTWITAAIGQRFAGKGGHNFDYTEDQKALFQKDPETYHRYHKSIEHELNNRFRTVLRNSAESDESNAFAFKEMSIKLKDRPDILQAMLPSDFSVGCRRPTPDNGYLSALMGEKTTVLPGNIQSISPAAVVDADGTEHMVDVIICATGFDTSFRPRFPIVGLDGNTTLADKWADVPASYLGVAVDGFPNYFTYGGPYTPVAQGSVLPILSLLTRYFLDLVKTMRTQHVRRLSPKVSAVADFLEHTRTYLPRTVWADPCTSWFKQGATHGELVMWPGSRLAFFETLRRPFLEDYDIQYWSGNRFGYLGSGFVDFEFRDPLQNTWYLDTFSGHHEWRRDGVPYNSDFDEFSGLSEEDLDAIICPKRLIDGRYMSGTFRLYSPFLSLGLALNT</sequence>
<keyword evidence="5" id="KW-0560">Oxidoreductase</keyword>
<keyword evidence="6" id="KW-0503">Monooxygenase</keyword>
<reference evidence="6 7" key="1">
    <citation type="submission" date="2019-04" db="EMBL/GenBank/DDBJ databases">
        <title>Friends and foes A comparative genomics studyof 23 Aspergillus species from section Flavi.</title>
        <authorList>
            <consortium name="DOE Joint Genome Institute"/>
            <person name="Kjaerbolling I."/>
            <person name="Vesth T."/>
            <person name="Frisvad J.C."/>
            <person name="Nybo J.L."/>
            <person name="Theobald S."/>
            <person name="Kildgaard S."/>
            <person name="Isbrandt T."/>
            <person name="Kuo A."/>
            <person name="Sato A."/>
            <person name="Lyhne E.K."/>
            <person name="Kogle M.E."/>
            <person name="Wiebenga A."/>
            <person name="Kun R.S."/>
            <person name="Lubbers R.J."/>
            <person name="Makela M.R."/>
            <person name="Barry K."/>
            <person name="Chovatia M."/>
            <person name="Clum A."/>
            <person name="Daum C."/>
            <person name="Haridas S."/>
            <person name="He G."/>
            <person name="LaButti K."/>
            <person name="Lipzen A."/>
            <person name="Mondo S."/>
            <person name="Riley R."/>
            <person name="Salamov A."/>
            <person name="Simmons B.A."/>
            <person name="Magnuson J.K."/>
            <person name="Henrissat B."/>
            <person name="Mortensen U.H."/>
            <person name="Larsen T.O."/>
            <person name="Devries R.P."/>
            <person name="Grigoriev I.V."/>
            <person name="Machida M."/>
            <person name="Baker S.E."/>
            <person name="Andersen M.R."/>
        </authorList>
    </citation>
    <scope>NUCLEOTIDE SEQUENCE [LARGE SCALE GENOMIC DNA]</scope>
    <source>
        <strain evidence="6 7">IBT 29228</strain>
    </source>
</reference>
<dbReference type="GO" id="GO:0050660">
    <property type="term" value="F:flavin adenine dinucleotide binding"/>
    <property type="evidence" value="ECO:0007669"/>
    <property type="project" value="InterPro"/>
</dbReference>